<dbReference type="InterPro" id="IPR053917">
    <property type="entry name" value="DUF6979"/>
</dbReference>
<dbReference type="Pfam" id="PF22399">
    <property type="entry name" value="DUF6979"/>
    <property type="match status" value="1"/>
</dbReference>
<dbReference type="RefSeq" id="WP_057063219.1">
    <property type="nucleotide sequence ID" value="NZ_JADVFX010000002.1"/>
</dbReference>
<dbReference type="Proteomes" id="UP000050520">
    <property type="component" value="Unassembled WGS sequence"/>
</dbReference>
<accession>A0AA40NMV2</accession>
<proteinExistence type="predicted"/>
<evidence type="ECO:0000313" key="1">
    <source>
        <dbReference type="EMBL" id="KPR56855.1"/>
    </source>
</evidence>
<gene>
    <name evidence="1" type="ORF">AN672_04515</name>
</gene>
<comment type="caution">
    <text evidence="1">The sequence shown here is derived from an EMBL/GenBank/DDBJ whole genome shotgun (WGS) entry which is preliminary data.</text>
</comment>
<reference evidence="2" key="1">
    <citation type="submission" date="2015-09" db="EMBL/GenBank/DDBJ databases">
        <title>Prevalence of NDMs in South Africa.</title>
        <authorList>
            <person name="Osei Sekyere J."/>
            <person name="Govinden U."/>
            <person name="Essack S."/>
            <person name="Haldorsen B."/>
            <person name="Samuelsen O."/>
            <person name="Aasnaes B."/>
            <person name="Sundsfjord A."/>
        </authorList>
    </citation>
    <scope>NUCLEOTIDE SEQUENCE [LARGE SCALE GENOMIC DNA]</scope>
    <source>
        <strain evidence="2">ST62:944112508</strain>
    </source>
</reference>
<dbReference type="EMBL" id="LJEB01000018">
    <property type="protein sequence ID" value="KPR56855.1"/>
    <property type="molecule type" value="Genomic_DNA"/>
</dbReference>
<sequence length="128" mass="14055">MTKYTDAALLTADRCQGMDRPDVKKVWAYTIQELNAYDEGCPRNAFIGLCEEGMVKGIPSGCYGLRKDNKNKGYAVAAANLIMSGHEVDNNAIWQQVTSGYVQPHDQVNIVIALYDAGLLQHGSMAEK</sequence>
<protein>
    <submittedName>
        <fullName evidence="1">Uncharacterized protein</fullName>
    </submittedName>
</protein>
<organism evidence="1 2">
    <name type="scientific">Citrobacter freundii</name>
    <dbReference type="NCBI Taxonomy" id="546"/>
    <lineage>
        <taxon>Bacteria</taxon>
        <taxon>Pseudomonadati</taxon>
        <taxon>Pseudomonadota</taxon>
        <taxon>Gammaproteobacteria</taxon>
        <taxon>Enterobacterales</taxon>
        <taxon>Enterobacteriaceae</taxon>
        <taxon>Citrobacter</taxon>
        <taxon>Citrobacter freundii complex</taxon>
    </lineage>
</organism>
<dbReference type="AlphaFoldDB" id="A0AA40NMV2"/>
<reference evidence="1 2" key="2">
    <citation type="journal article" date="2017" name="PLoS ONE">
        <title>Genomic and phenotypic characterisation of fluoroquinolone resistance mechanisms in Enterobacteriaceae in Durban, South Africa.</title>
        <authorList>
            <person name="Osei Sekyere J."/>
            <person name="Amoako D.G."/>
        </authorList>
    </citation>
    <scope>NUCLEOTIDE SEQUENCE [LARGE SCALE GENOMIC DNA]</scope>
    <source>
        <strain evidence="1 2">ST62:944112508</strain>
    </source>
</reference>
<evidence type="ECO:0000313" key="2">
    <source>
        <dbReference type="Proteomes" id="UP000050520"/>
    </source>
</evidence>
<name>A0AA40NMV2_CITFR</name>